<keyword evidence="3" id="KW-0804">Transcription</keyword>
<evidence type="ECO:0000256" key="2">
    <source>
        <dbReference type="ARBA" id="ARBA00023125"/>
    </source>
</evidence>
<dbReference type="GO" id="GO:0006355">
    <property type="term" value="P:regulation of DNA-templated transcription"/>
    <property type="evidence" value="ECO:0007669"/>
    <property type="project" value="InterPro"/>
</dbReference>
<reference evidence="5 6" key="1">
    <citation type="journal article" date="2018" name="Front. Microbiol.">
        <title>Genome Sequencing of Streptomyces atratus SCSIOZH16 and Activation Production of Nocardamine via Metabolic Engineering.</title>
        <authorList>
            <person name="Li Y."/>
            <person name="Zhang C."/>
            <person name="Liu C."/>
            <person name="Ju J."/>
            <person name="Ma J."/>
        </authorList>
    </citation>
    <scope>NUCLEOTIDE SEQUENCE [LARGE SCALE GENOMIC DNA]</scope>
    <source>
        <strain evidence="5 6">SCSIO_ZH16</strain>
    </source>
</reference>
<organism evidence="5 6">
    <name type="scientific">Streptomyces atratus</name>
    <dbReference type="NCBI Taxonomy" id="1893"/>
    <lineage>
        <taxon>Bacteria</taxon>
        <taxon>Bacillati</taxon>
        <taxon>Actinomycetota</taxon>
        <taxon>Actinomycetes</taxon>
        <taxon>Kitasatosporales</taxon>
        <taxon>Streptomycetaceae</taxon>
        <taxon>Streptomyces</taxon>
    </lineage>
</organism>
<dbReference type="SMART" id="SM00421">
    <property type="entry name" value="HTH_LUXR"/>
    <property type="match status" value="1"/>
</dbReference>
<evidence type="ECO:0000313" key="5">
    <source>
        <dbReference type="EMBL" id="AXE78796.1"/>
    </source>
</evidence>
<evidence type="ECO:0000313" key="6">
    <source>
        <dbReference type="Proteomes" id="UP000252698"/>
    </source>
</evidence>
<feature type="domain" description="HTH luxR-type" evidence="4">
    <location>
        <begin position="7"/>
        <end position="72"/>
    </location>
</feature>
<dbReference type="PANTHER" id="PTHR44688">
    <property type="entry name" value="DNA-BINDING TRANSCRIPTIONAL ACTIVATOR DEVR_DOSR"/>
    <property type="match status" value="1"/>
</dbReference>
<dbReference type="Gene3D" id="1.10.10.10">
    <property type="entry name" value="Winged helix-like DNA-binding domain superfamily/Winged helix DNA-binding domain"/>
    <property type="match status" value="1"/>
</dbReference>
<dbReference type="RefSeq" id="WP_114245360.1">
    <property type="nucleotide sequence ID" value="NZ_CP027306.1"/>
</dbReference>
<dbReference type="GO" id="GO:0003677">
    <property type="term" value="F:DNA binding"/>
    <property type="evidence" value="ECO:0007669"/>
    <property type="project" value="UniProtKB-KW"/>
</dbReference>
<dbReference type="InterPro" id="IPR036388">
    <property type="entry name" value="WH-like_DNA-bd_sf"/>
</dbReference>
<sequence>MPDTLNTVVCEPTLTPRERQVLTLLVGGETYWGIGRRLGISPHTVDTHLRRLRDKTGTTNRTQLVVLAIQRGYLA</sequence>
<keyword evidence="2" id="KW-0238">DNA-binding</keyword>
<protein>
    <submittedName>
        <fullName evidence="5">LuxR family transcriptional regulator</fullName>
    </submittedName>
</protein>
<gene>
    <name evidence="5" type="ORF">C5746_19845</name>
</gene>
<dbReference type="PROSITE" id="PS50043">
    <property type="entry name" value="HTH_LUXR_2"/>
    <property type="match status" value="1"/>
</dbReference>
<dbReference type="PANTHER" id="PTHR44688:SF16">
    <property type="entry name" value="DNA-BINDING TRANSCRIPTIONAL ACTIVATOR DEVR_DOSR"/>
    <property type="match status" value="1"/>
</dbReference>
<dbReference type="Proteomes" id="UP000252698">
    <property type="component" value="Chromosome"/>
</dbReference>
<dbReference type="SUPFAM" id="SSF46894">
    <property type="entry name" value="C-terminal effector domain of the bipartite response regulators"/>
    <property type="match status" value="1"/>
</dbReference>
<name>A0A2Z5JEJ7_STRAR</name>
<evidence type="ECO:0000259" key="4">
    <source>
        <dbReference type="PROSITE" id="PS50043"/>
    </source>
</evidence>
<dbReference type="CDD" id="cd06170">
    <property type="entry name" value="LuxR_C_like"/>
    <property type="match status" value="1"/>
</dbReference>
<evidence type="ECO:0000256" key="3">
    <source>
        <dbReference type="ARBA" id="ARBA00023163"/>
    </source>
</evidence>
<dbReference type="EMBL" id="CP027306">
    <property type="protein sequence ID" value="AXE78796.1"/>
    <property type="molecule type" value="Genomic_DNA"/>
</dbReference>
<dbReference type="GeneID" id="95520697"/>
<dbReference type="KEGG" id="sata:C5746_19845"/>
<keyword evidence="1" id="KW-0805">Transcription regulation</keyword>
<evidence type="ECO:0000256" key="1">
    <source>
        <dbReference type="ARBA" id="ARBA00023015"/>
    </source>
</evidence>
<dbReference type="InterPro" id="IPR000792">
    <property type="entry name" value="Tscrpt_reg_LuxR_C"/>
</dbReference>
<dbReference type="PRINTS" id="PR00038">
    <property type="entry name" value="HTHLUXR"/>
</dbReference>
<dbReference type="PROSITE" id="PS00622">
    <property type="entry name" value="HTH_LUXR_1"/>
    <property type="match status" value="1"/>
</dbReference>
<dbReference type="Pfam" id="PF00196">
    <property type="entry name" value="GerE"/>
    <property type="match status" value="1"/>
</dbReference>
<dbReference type="AlphaFoldDB" id="A0A2Z5JEJ7"/>
<proteinExistence type="predicted"/>
<accession>A0A2Z5JEJ7</accession>
<dbReference type="InterPro" id="IPR016032">
    <property type="entry name" value="Sig_transdc_resp-reg_C-effctor"/>
</dbReference>